<dbReference type="SUPFAM" id="SSF52309">
    <property type="entry name" value="N-(deoxy)ribosyltransferase-like"/>
    <property type="match status" value="1"/>
</dbReference>
<dbReference type="InterPro" id="IPR025518">
    <property type="entry name" value="DUF4406"/>
</dbReference>
<proteinExistence type="predicted"/>
<dbReference type="Pfam" id="PF14359">
    <property type="entry name" value="DUF4406"/>
    <property type="match status" value="1"/>
</dbReference>
<protein>
    <recommendedName>
        <fullName evidence="2">DUF1937 domain-containing protein</fullName>
    </recommendedName>
</protein>
<organism evidence="1">
    <name type="scientific">marine sediment metagenome</name>
    <dbReference type="NCBI Taxonomy" id="412755"/>
    <lineage>
        <taxon>unclassified sequences</taxon>
        <taxon>metagenomes</taxon>
        <taxon>ecological metagenomes</taxon>
    </lineage>
</organism>
<evidence type="ECO:0008006" key="2">
    <source>
        <dbReference type="Google" id="ProtNLM"/>
    </source>
</evidence>
<evidence type="ECO:0000313" key="1">
    <source>
        <dbReference type="EMBL" id="KKM67683.1"/>
    </source>
</evidence>
<reference evidence="1" key="1">
    <citation type="journal article" date="2015" name="Nature">
        <title>Complex archaea that bridge the gap between prokaryotes and eukaryotes.</title>
        <authorList>
            <person name="Spang A."/>
            <person name="Saw J.H."/>
            <person name="Jorgensen S.L."/>
            <person name="Zaremba-Niedzwiedzka K."/>
            <person name="Martijn J."/>
            <person name="Lind A.E."/>
            <person name="van Eijk R."/>
            <person name="Schleper C."/>
            <person name="Guy L."/>
            <person name="Ettema T.J."/>
        </authorList>
    </citation>
    <scope>NUCLEOTIDE SEQUENCE</scope>
</reference>
<comment type="caution">
    <text evidence="1">The sequence shown here is derived from an EMBL/GenBank/DDBJ whole genome shotgun (WGS) entry which is preliminary data.</text>
</comment>
<accession>A0A0F9JDK1</accession>
<gene>
    <name evidence="1" type="ORF">LCGC14_1468680</name>
</gene>
<dbReference type="Gene3D" id="3.40.50.10400">
    <property type="entry name" value="Hypothetical protein PA1492"/>
    <property type="match status" value="1"/>
</dbReference>
<dbReference type="AlphaFoldDB" id="A0A0F9JDK1"/>
<name>A0A0F9JDK1_9ZZZZ</name>
<dbReference type="EMBL" id="LAZR01010306">
    <property type="protein sequence ID" value="KKM67683.1"/>
    <property type="molecule type" value="Genomic_DNA"/>
</dbReference>
<sequence>MFNPTATTLYVAGPMRGLHLFNFPAFFAAAMKLRDWGYKVFNPAERDMAVGLDPSKPLDDPDNLAVFNLTKAFEWDFEAIRKADAIVLLPDWRESKGVQAELVLALALKREVFEWIDNSDLVPLNIPGYSVEFNQVKVEGVAR</sequence>